<dbReference type="PANTHER" id="PTHR37419">
    <property type="entry name" value="SERINE/THREONINE-PROTEIN KINASE TOXIN HIPA"/>
    <property type="match status" value="1"/>
</dbReference>
<sequence>MKHVGVLAVSLRWGEGDEELVGRLASRDGKTYVEFDGAFLASGRMLSWFLRSPRPGVLQGPDAPFSGLHGVFDDSLPDGWGRLLIHRRAAASKINPLSLTPLDMLACMGEWAMGALVYRPETEEPVDTGAIDLDQIAAQSRQVLKGAPEALFPTLLRVGGSPGGARPKAVVCRDDQSGDLIHGALVAPEGWSHWLVKFRGRDDPADIGPIEQAYAGMARAAGLTLPSTRLLPSGSPKTPAYFAAQRFDRVGPAGRLHLHSACGHLHADFRQPSLDYKTLMILTFQLTKDHRQVVEMFRRATFNVFAHNRDDHGRQFAYLMDRTGSWSLAPAYDLTYADGPGGEHSTAILGEGRDPGERQLRAMAAEFSIPPADVTGIIDQVRGAVDRWRDFAEDSGVGRTSRSRIGAVIAPRRTGRKP</sequence>
<dbReference type="GO" id="GO:0004674">
    <property type="term" value="F:protein serine/threonine kinase activity"/>
    <property type="evidence" value="ECO:0007669"/>
    <property type="project" value="TreeGrafter"/>
</dbReference>
<gene>
    <name evidence="6" type="ORF">SAMN02982917_3065</name>
</gene>
<dbReference type="InterPro" id="IPR017508">
    <property type="entry name" value="HipA_N1"/>
</dbReference>
<dbReference type="InterPro" id="IPR052028">
    <property type="entry name" value="HipA_Ser/Thr_kinase"/>
</dbReference>
<evidence type="ECO:0000256" key="1">
    <source>
        <dbReference type="ARBA" id="ARBA00010164"/>
    </source>
</evidence>
<evidence type="ECO:0000256" key="2">
    <source>
        <dbReference type="ARBA" id="ARBA00022679"/>
    </source>
</evidence>
<evidence type="ECO:0000256" key="3">
    <source>
        <dbReference type="ARBA" id="ARBA00022777"/>
    </source>
</evidence>
<feature type="domain" description="HipA N-terminal subdomain 1" evidence="5">
    <location>
        <begin position="18"/>
        <end position="118"/>
    </location>
</feature>
<dbReference type="OrthoDB" id="9805913at2"/>
<dbReference type="EMBL" id="FXAK01000006">
    <property type="protein sequence ID" value="SMF55340.1"/>
    <property type="molecule type" value="Genomic_DNA"/>
</dbReference>
<evidence type="ECO:0000313" key="6">
    <source>
        <dbReference type="EMBL" id="SMF55340.1"/>
    </source>
</evidence>
<accession>A0A1X7FP92</accession>
<dbReference type="Pfam" id="PF13657">
    <property type="entry name" value="Couple_hipA"/>
    <property type="match status" value="1"/>
</dbReference>
<organism evidence="6 7">
    <name type="scientific">Azospirillum oryzae</name>
    <dbReference type="NCBI Taxonomy" id="286727"/>
    <lineage>
        <taxon>Bacteria</taxon>
        <taxon>Pseudomonadati</taxon>
        <taxon>Pseudomonadota</taxon>
        <taxon>Alphaproteobacteria</taxon>
        <taxon>Rhodospirillales</taxon>
        <taxon>Azospirillaceae</taxon>
        <taxon>Azospirillum</taxon>
    </lineage>
</organism>
<keyword evidence="2" id="KW-0808">Transferase</keyword>
<dbReference type="Proteomes" id="UP000192936">
    <property type="component" value="Unassembled WGS sequence"/>
</dbReference>
<evidence type="ECO:0000313" key="7">
    <source>
        <dbReference type="Proteomes" id="UP000192936"/>
    </source>
</evidence>
<proteinExistence type="inferred from homology"/>
<evidence type="ECO:0000259" key="4">
    <source>
        <dbReference type="Pfam" id="PF07804"/>
    </source>
</evidence>
<dbReference type="STRING" id="286727.SAMN02982917_3065"/>
<name>A0A1X7FP92_9PROT</name>
<dbReference type="AlphaFoldDB" id="A0A1X7FP92"/>
<protein>
    <submittedName>
        <fullName evidence="6">Serine/threonine-protein kinase HipA</fullName>
    </submittedName>
</protein>
<dbReference type="RefSeq" id="WP_085086827.1">
    <property type="nucleotide sequence ID" value="NZ_FXAK01000006.1"/>
</dbReference>
<dbReference type="Pfam" id="PF07804">
    <property type="entry name" value="HipA_C"/>
    <property type="match status" value="1"/>
</dbReference>
<comment type="similarity">
    <text evidence="1">Belongs to the HipA Ser/Thr kinase family.</text>
</comment>
<dbReference type="GO" id="GO:0005829">
    <property type="term" value="C:cytosol"/>
    <property type="evidence" value="ECO:0007669"/>
    <property type="project" value="TreeGrafter"/>
</dbReference>
<keyword evidence="3 6" id="KW-0418">Kinase</keyword>
<dbReference type="InterPro" id="IPR012893">
    <property type="entry name" value="HipA-like_C"/>
</dbReference>
<reference evidence="6 7" key="1">
    <citation type="submission" date="2017-04" db="EMBL/GenBank/DDBJ databases">
        <authorList>
            <person name="Afonso C.L."/>
            <person name="Miller P.J."/>
            <person name="Scott M.A."/>
            <person name="Spackman E."/>
            <person name="Goraichik I."/>
            <person name="Dimitrov K.M."/>
            <person name="Suarez D.L."/>
            <person name="Swayne D.E."/>
        </authorList>
    </citation>
    <scope>NUCLEOTIDE SEQUENCE [LARGE SCALE GENOMIC DNA]</scope>
    <source>
        <strain evidence="6 7">A2P</strain>
    </source>
</reference>
<feature type="domain" description="HipA-like C-terminal" evidence="4">
    <location>
        <begin position="161"/>
        <end position="388"/>
    </location>
</feature>
<evidence type="ECO:0000259" key="5">
    <source>
        <dbReference type="Pfam" id="PF13657"/>
    </source>
</evidence>
<dbReference type="PANTHER" id="PTHR37419:SF8">
    <property type="entry name" value="TOXIN YJJJ"/>
    <property type="match status" value="1"/>
</dbReference>